<evidence type="ECO:0000256" key="3">
    <source>
        <dbReference type="ARBA" id="ARBA00022603"/>
    </source>
</evidence>
<keyword evidence="11" id="KW-0342">GTP-binding</keyword>
<dbReference type="InterPro" id="IPR039753">
    <property type="entry name" value="RG7MT1"/>
</dbReference>
<evidence type="ECO:0000256" key="2">
    <source>
        <dbReference type="ARBA" id="ARBA00008556"/>
    </source>
</evidence>
<dbReference type="InterPro" id="IPR033469">
    <property type="entry name" value="CYTH-like_dom_sf"/>
</dbReference>
<dbReference type="GO" id="GO:0004482">
    <property type="term" value="F:mRNA 5'-cap (guanine-N7-)-methyltransferase activity"/>
    <property type="evidence" value="ECO:0007669"/>
    <property type="project" value="InterPro"/>
</dbReference>
<comment type="catalytic activity">
    <reaction evidence="12">
        <text>a 5'-end diphospho-ribonucleoside in mRNA + GTP + H(+) = a 5'-end (5'-triphosphoguanosine)-ribonucleoside in mRNA + diphosphate</text>
        <dbReference type="Rhea" id="RHEA:67012"/>
        <dbReference type="Rhea" id="RHEA-COMP:17165"/>
        <dbReference type="Rhea" id="RHEA-COMP:17166"/>
        <dbReference type="ChEBI" id="CHEBI:15378"/>
        <dbReference type="ChEBI" id="CHEBI:33019"/>
        <dbReference type="ChEBI" id="CHEBI:37565"/>
        <dbReference type="ChEBI" id="CHEBI:167616"/>
        <dbReference type="ChEBI" id="CHEBI:167617"/>
        <dbReference type="EC" id="2.7.7.50"/>
    </reaction>
</comment>
<evidence type="ECO:0000313" key="15">
    <source>
        <dbReference type="EMBL" id="AYV79987.1"/>
    </source>
</evidence>
<evidence type="ECO:0000256" key="12">
    <source>
        <dbReference type="ARBA" id="ARBA00044679"/>
    </source>
</evidence>
<protein>
    <submittedName>
        <fullName evidence="15">mRNA capping enzyme</fullName>
    </submittedName>
</protein>
<evidence type="ECO:0000256" key="6">
    <source>
        <dbReference type="ARBA" id="ARBA00022691"/>
    </source>
</evidence>
<dbReference type="PANTHER" id="PTHR12189:SF2">
    <property type="entry name" value="MRNA CAP GUANINE-N7 METHYLTRANSFERASE"/>
    <property type="match status" value="1"/>
</dbReference>
<comment type="similarity">
    <text evidence="2">In the N-terminal section; belongs to the dsDNA virus mRNA guanylyltransferase family.</text>
</comment>
<dbReference type="InterPro" id="IPR004971">
    <property type="entry name" value="mRNA_G-N7_MeTrfase_dom"/>
</dbReference>
<keyword evidence="6" id="KW-0949">S-adenosyl-L-methionine</keyword>
<dbReference type="GO" id="GO:0004484">
    <property type="term" value="F:mRNA guanylyltransferase activity"/>
    <property type="evidence" value="ECO:0007669"/>
    <property type="project" value="UniProtKB-EC"/>
</dbReference>
<comment type="pathway">
    <text evidence="1">mRNA processing; mRNA capping.</text>
</comment>
<dbReference type="InterPro" id="IPR001339">
    <property type="entry name" value="mRNA_cap_enzyme_adenylation"/>
</dbReference>
<dbReference type="SUPFAM" id="SSF56091">
    <property type="entry name" value="DNA ligase/mRNA capping enzyme, catalytic domain"/>
    <property type="match status" value="1"/>
</dbReference>
<dbReference type="InterPro" id="IPR037009">
    <property type="entry name" value="mRNA_triPase_Cet1_sf"/>
</dbReference>
<dbReference type="Pfam" id="PF01331">
    <property type="entry name" value="mRNA_cap_enzyme"/>
    <property type="match status" value="1"/>
</dbReference>
<comment type="catalytic activity">
    <reaction evidence="13">
        <text>a 5'-end triphospho-ribonucleoside in mRNA + H2O = a 5'-end diphospho-ribonucleoside in mRNA + phosphate + H(+)</text>
        <dbReference type="Rhea" id="RHEA:67004"/>
        <dbReference type="Rhea" id="RHEA-COMP:17164"/>
        <dbReference type="Rhea" id="RHEA-COMP:17165"/>
        <dbReference type="ChEBI" id="CHEBI:15377"/>
        <dbReference type="ChEBI" id="CHEBI:15378"/>
        <dbReference type="ChEBI" id="CHEBI:43474"/>
        <dbReference type="ChEBI" id="CHEBI:167616"/>
        <dbReference type="ChEBI" id="CHEBI:167618"/>
        <dbReference type="EC" id="3.6.1.74"/>
    </reaction>
    <physiologicalReaction direction="left-to-right" evidence="13">
        <dbReference type="Rhea" id="RHEA:67005"/>
    </physiologicalReaction>
</comment>
<name>A0A3G4ZYJ3_9VIRU</name>
<evidence type="ECO:0000256" key="11">
    <source>
        <dbReference type="ARBA" id="ARBA00023134"/>
    </source>
</evidence>
<keyword evidence="8" id="KW-0547">Nucleotide-binding</keyword>
<dbReference type="PROSITE" id="PS51562">
    <property type="entry name" value="RNA_CAP0_MT"/>
    <property type="match status" value="1"/>
</dbReference>
<dbReference type="EMBL" id="MK072202">
    <property type="protein sequence ID" value="AYV79987.1"/>
    <property type="molecule type" value="Genomic_DNA"/>
</dbReference>
<evidence type="ECO:0000256" key="9">
    <source>
        <dbReference type="ARBA" id="ARBA00022801"/>
    </source>
</evidence>
<dbReference type="SUPFAM" id="SSF55154">
    <property type="entry name" value="CYTH-like phosphatases"/>
    <property type="match status" value="1"/>
</dbReference>
<dbReference type="UniPathway" id="UPA00922"/>
<organism evidence="15">
    <name type="scientific">Gaeavirus sp</name>
    <dbReference type="NCBI Taxonomy" id="2487767"/>
    <lineage>
        <taxon>Viruses</taxon>
        <taxon>Varidnaviria</taxon>
        <taxon>Bamfordvirae</taxon>
        <taxon>Nucleocytoviricota</taxon>
        <taxon>Megaviricetes</taxon>
        <taxon>Imitervirales</taxon>
        <taxon>Mimiviridae</taxon>
        <taxon>Klosneuvirinae</taxon>
    </lineage>
</organism>
<dbReference type="InterPro" id="IPR029063">
    <property type="entry name" value="SAM-dependent_MTases_sf"/>
</dbReference>
<evidence type="ECO:0000259" key="14">
    <source>
        <dbReference type="PROSITE" id="PS51562"/>
    </source>
</evidence>
<dbReference type="SUPFAM" id="SSF53335">
    <property type="entry name" value="S-adenosyl-L-methionine-dependent methyltransferases"/>
    <property type="match status" value="1"/>
</dbReference>
<dbReference type="GO" id="GO:0005525">
    <property type="term" value="F:GTP binding"/>
    <property type="evidence" value="ECO:0007669"/>
    <property type="project" value="UniProtKB-KW"/>
</dbReference>
<dbReference type="PANTHER" id="PTHR12189">
    <property type="entry name" value="MRNA GUANINE-7- METHYLTRANSFERASE"/>
    <property type="match status" value="1"/>
</dbReference>
<dbReference type="Gene3D" id="3.40.50.150">
    <property type="entry name" value="Vaccinia Virus protein VP39"/>
    <property type="match status" value="1"/>
</dbReference>
<dbReference type="Gene3D" id="2.40.50.140">
    <property type="entry name" value="Nucleic acid-binding proteins"/>
    <property type="match status" value="1"/>
</dbReference>
<dbReference type="SUPFAM" id="SSF50249">
    <property type="entry name" value="Nucleic acid-binding proteins"/>
    <property type="match status" value="1"/>
</dbReference>
<reference evidence="15" key="1">
    <citation type="submission" date="2018-10" db="EMBL/GenBank/DDBJ databases">
        <title>Hidden diversity of soil giant viruses.</title>
        <authorList>
            <person name="Schulz F."/>
            <person name="Alteio L."/>
            <person name="Goudeau D."/>
            <person name="Ryan E.M."/>
            <person name="Malmstrom R.R."/>
            <person name="Blanchard J."/>
            <person name="Woyke T."/>
        </authorList>
    </citation>
    <scope>NUCLEOTIDE SEQUENCE</scope>
    <source>
        <strain evidence="15">GAV1</strain>
    </source>
</reference>
<keyword evidence="3" id="KW-0489">Methyltransferase</keyword>
<dbReference type="GO" id="GO:0004651">
    <property type="term" value="F:polynucleotide 5'-phosphatase activity"/>
    <property type="evidence" value="ECO:0007669"/>
    <property type="project" value="InterPro"/>
</dbReference>
<sequence length="1067" mass="126148">MKIKDLISKDESEQIKKMITDYGKNNEFEISFFSNKETSSNLLTLERFNHLNSVLHIITSKNESKSIPKNITVNTLDMIFGIKNHTTDDNKLINYRIQINGIDKINEYLKPHHKRKNHLVYGVLSSFINEDKDPAITIQKKTKNISSYITLEDIYMRVKMDKEEDVTLPELHKLQNIKKHWELNDYEIIYRFKERTTFFIQKDKNIYKIDLTNVRTSTQINNIDKSPIKYEIEVECDIKTKSQVFDQIFDIGEFIIKVIQQSNTIITKSLSNQVLSKYRAILGTDSSRTHLYGRQPISLEIQFVVDYIPNRYAVTDKADGDRYFMIVHDSHCYLISSNLIVKDTGIKVSPKYNNSILDGEYIFLPKLNKYLYMAFDCLVLSETNIRDENMFMKRIQRADELIYEINKTNYKHKYASNEKIDFNDTDKILQYHTKNITEFYKDINTELASNKSSIIFRRKYFIEANGIKDNEIFKYANLMWNLYTTDTNILCPYLLDGLIFQPLDQRYIVEAEKTKYFEFKWKPPHHNSIDFYIEFEKDKKTNKIITVYDNSVLDVVKNKPYQICNLHVGLVNKGIEKPVLFNKTENVSQCYIYLDSTGIPRTTDGKQINDKTVVEFYYNTSIDALNPYKWVPMKTRFDKTESVQKYGKRFGNYYDTAMKVWRSIMNPVLMSDFTELANDSLYDKYYKELKNRINFSLAKVDKQQNIYYQKKTRLVKDMGSFNNWVKSNVIYTYINPLYGTDNIQYKVLDIGCGRGGDIMKFYYTLVEMLVGIDPDLEGLISGTDCAVSRYQNQKKTHDNFPPMFFINANPANLLQYDEQLKIIGRMNQDNKKLFERFFTYDDQRTIFDRFNCSFAIHYLLSDINSWDNFCKNINMYLRDGGYLTFVTFDGDLIRKALTGKDKITQYYDDNGEKKILFEIVKKYDDKSKEKVGLPIDVHMTWVSEDGVYNTEYLVFQDFIIKSLKENCNMELVETGLFEDIFNDFRSFLELGIKEEEDIRTIKFFSDIYKFYEPNDINIKCYEYSFFNRFYVFRKIESDLAATKTKYYTSTNKKSLPSKIANKSKKKT</sequence>
<keyword evidence="10" id="KW-0694">RNA-binding</keyword>
<gene>
    <name evidence="15" type="ORF">Gaeavirus4_10</name>
</gene>
<evidence type="ECO:0000256" key="1">
    <source>
        <dbReference type="ARBA" id="ARBA00005129"/>
    </source>
</evidence>
<evidence type="ECO:0000256" key="8">
    <source>
        <dbReference type="ARBA" id="ARBA00022741"/>
    </source>
</evidence>
<evidence type="ECO:0000256" key="10">
    <source>
        <dbReference type="ARBA" id="ARBA00022884"/>
    </source>
</evidence>
<keyword evidence="7" id="KW-0548">Nucleotidyltransferase</keyword>
<evidence type="ECO:0000256" key="7">
    <source>
        <dbReference type="ARBA" id="ARBA00022695"/>
    </source>
</evidence>
<keyword evidence="5" id="KW-0808">Transferase</keyword>
<dbReference type="Gene3D" id="3.30.470.30">
    <property type="entry name" value="DNA ligase/mRNA capping enzyme"/>
    <property type="match status" value="1"/>
</dbReference>
<dbReference type="InterPro" id="IPR012340">
    <property type="entry name" value="NA-bd_OB-fold"/>
</dbReference>
<evidence type="ECO:0000256" key="4">
    <source>
        <dbReference type="ARBA" id="ARBA00022664"/>
    </source>
</evidence>
<keyword evidence="9" id="KW-0378">Hydrolase</keyword>
<dbReference type="GO" id="GO:0003723">
    <property type="term" value="F:RNA binding"/>
    <property type="evidence" value="ECO:0007669"/>
    <property type="project" value="UniProtKB-KW"/>
</dbReference>
<evidence type="ECO:0000256" key="5">
    <source>
        <dbReference type="ARBA" id="ARBA00022679"/>
    </source>
</evidence>
<dbReference type="GO" id="GO:0140818">
    <property type="term" value="F:mRNA 5'-triphosphate monophosphatase activity"/>
    <property type="evidence" value="ECO:0007669"/>
    <property type="project" value="UniProtKB-EC"/>
</dbReference>
<proteinExistence type="inferred from homology"/>
<accession>A0A3G4ZYJ3</accession>
<evidence type="ECO:0000256" key="13">
    <source>
        <dbReference type="ARBA" id="ARBA00047740"/>
    </source>
</evidence>
<dbReference type="Gene3D" id="3.20.100.10">
    <property type="entry name" value="mRNA triphosphatase Cet1-like"/>
    <property type="match status" value="1"/>
</dbReference>
<feature type="domain" description="MRNA cap 0 methyltransferase" evidence="14">
    <location>
        <begin position="713"/>
        <end position="1035"/>
    </location>
</feature>
<dbReference type="Pfam" id="PF03291">
    <property type="entry name" value="mRNA_G-N7_MeTrfase"/>
    <property type="match status" value="1"/>
</dbReference>
<dbReference type="GO" id="GO:0005524">
    <property type="term" value="F:ATP binding"/>
    <property type="evidence" value="ECO:0007669"/>
    <property type="project" value="InterPro"/>
</dbReference>
<keyword evidence="4" id="KW-0507">mRNA processing</keyword>